<dbReference type="GO" id="GO:1904047">
    <property type="term" value="F:S-adenosyl-L-methionine binding"/>
    <property type="evidence" value="ECO:0007669"/>
    <property type="project" value="TreeGrafter"/>
</dbReference>
<dbReference type="EC" id="2.1.1.72" evidence="2"/>
<dbReference type="PROSITE" id="PS00092">
    <property type="entry name" value="N6_MTASE"/>
    <property type="match status" value="1"/>
</dbReference>
<comment type="catalytic activity">
    <reaction evidence="6">
        <text>a 2'-deoxyadenosine in DNA + S-adenosyl-L-methionine = an N(6)-methyl-2'-deoxyadenosine in DNA + S-adenosyl-L-homocysteine + H(+)</text>
        <dbReference type="Rhea" id="RHEA:15197"/>
        <dbReference type="Rhea" id="RHEA-COMP:12418"/>
        <dbReference type="Rhea" id="RHEA-COMP:12419"/>
        <dbReference type="ChEBI" id="CHEBI:15378"/>
        <dbReference type="ChEBI" id="CHEBI:57856"/>
        <dbReference type="ChEBI" id="CHEBI:59789"/>
        <dbReference type="ChEBI" id="CHEBI:90615"/>
        <dbReference type="ChEBI" id="CHEBI:90616"/>
        <dbReference type="EC" id="2.1.1.72"/>
    </reaction>
</comment>
<keyword evidence="3 7" id="KW-0489">Methyltransferase</keyword>
<accession>A0A1I4HPG5</accession>
<dbReference type="Gene3D" id="1.10.1020.10">
    <property type="entry name" value="Adenine-specific Methyltransferase, Domain 2"/>
    <property type="match status" value="1"/>
</dbReference>
<name>A0A1I4HPG5_9RHOB</name>
<dbReference type="GO" id="GO:0006298">
    <property type="term" value="P:mismatch repair"/>
    <property type="evidence" value="ECO:0007669"/>
    <property type="project" value="TreeGrafter"/>
</dbReference>
<dbReference type="InterPro" id="IPR023095">
    <property type="entry name" value="Ade_MeTrfase_dom_2"/>
</dbReference>
<gene>
    <name evidence="7" type="ORF">SAMN04488036_1165</name>
</gene>
<reference evidence="8" key="1">
    <citation type="submission" date="2016-10" db="EMBL/GenBank/DDBJ databases">
        <authorList>
            <person name="Varghese N."/>
            <person name="Submissions S."/>
        </authorList>
    </citation>
    <scope>NUCLEOTIDE SEQUENCE [LARGE SCALE GENOMIC DNA]</scope>
    <source>
        <strain evidence="8">DSM 28453</strain>
    </source>
</reference>
<dbReference type="EMBL" id="FOSZ01000016">
    <property type="protein sequence ID" value="SFL44052.1"/>
    <property type="molecule type" value="Genomic_DNA"/>
</dbReference>
<keyword evidence="4" id="KW-0808">Transferase</keyword>
<dbReference type="InterPro" id="IPR012263">
    <property type="entry name" value="M_m6A_EcoRV"/>
</dbReference>
<sequence length="300" mass="33411">MTHMKPLSIQPIPYQGSKRSLAPRICQLIPDGIETLYEPFAGSAAITIYAATHGKAENFVIGDSFGVLIDLWEMIIDSPTELSEKYSELWHGQLDNPQHFNEVRSAYNQEADPVQLLYLVARCVKNAVRFNKHGHFTQSADKRRTGMKPDKVTRTVHAVSKLLKGRVQLYKGDFTTCISDASPADFVYMDPPYQGTSYGPDKRYAAQLDRDTLIEALHGLDVRNVPYVLSYDGRTGDKTYGDPLPNSIKATMLEISAGRSSQATLNGSDAMTVESLYVSHGLELLDMNMPAHKEQNRLLA</sequence>
<dbReference type="PANTHER" id="PTHR30481:SF3">
    <property type="entry name" value="DNA ADENINE METHYLASE"/>
    <property type="match status" value="1"/>
</dbReference>
<dbReference type="GO" id="GO:0032259">
    <property type="term" value="P:methylation"/>
    <property type="evidence" value="ECO:0007669"/>
    <property type="project" value="UniProtKB-KW"/>
</dbReference>
<dbReference type="InterPro" id="IPR002052">
    <property type="entry name" value="DNA_methylase_N6_adenine_CS"/>
</dbReference>
<comment type="similarity">
    <text evidence="1">Belongs to the N(4)/N(6)-methyltransferase family.</text>
</comment>
<dbReference type="STRING" id="1280847.SAMN04488036_1165"/>
<keyword evidence="5" id="KW-0949">S-adenosyl-L-methionine</keyword>
<dbReference type="PIRSF" id="PIRSF000398">
    <property type="entry name" value="M_m6A_EcoRV"/>
    <property type="match status" value="1"/>
</dbReference>
<dbReference type="InterPro" id="IPR012327">
    <property type="entry name" value="MeTrfase_D12"/>
</dbReference>
<evidence type="ECO:0000256" key="5">
    <source>
        <dbReference type="ARBA" id="ARBA00022691"/>
    </source>
</evidence>
<dbReference type="PRINTS" id="PR00505">
    <property type="entry name" value="D12N6MTFRASE"/>
</dbReference>
<dbReference type="InterPro" id="IPR029063">
    <property type="entry name" value="SAM-dependent_MTases_sf"/>
</dbReference>
<dbReference type="Pfam" id="PF02086">
    <property type="entry name" value="MethyltransfD12"/>
    <property type="match status" value="1"/>
</dbReference>
<dbReference type="SUPFAM" id="SSF53335">
    <property type="entry name" value="S-adenosyl-L-methionine-dependent methyltransferases"/>
    <property type="match status" value="1"/>
</dbReference>
<evidence type="ECO:0000313" key="7">
    <source>
        <dbReference type="EMBL" id="SFL44052.1"/>
    </source>
</evidence>
<evidence type="ECO:0000313" key="8">
    <source>
        <dbReference type="Proteomes" id="UP000198851"/>
    </source>
</evidence>
<dbReference type="GO" id="GO:0043565">
    <property type="term" value="F:sequence-specific DNA binding"/>
    <property type="evidence" value="ECO:0007669"/>
    <property type="project" value="TreeGrafter"/>
</dbReference>
<organism evidence="7 8">
    <name type="scientific">Shimia haliotis</name>
    <dbReference type="NCBI Taxonomy" id="1280847"/>
    <lineage>
        <taxon>Bacteria</taxon>
        <taxon>Pseudomonadati</taxon>
        <taxon>Pseudomonadota</taxon>
        <taxon>Alphaproteobacteria</taxon>
        <taxon>Rhodobacterales</taxon>
        <taxon>Roseobacteraceae</taxon>
    </lineage>
</organism>
<dbReference type="Gene3D" id="3.40.50.150">
    <property type="entry name" value="Vaccinia Virus protein VP39"/>
    <property type="match status" value="1"/>
</dbReference>
<proteinExistence type="inferred from homology"/>
<evidence type="ECO:0000256" key="4">
    <source>
        <dbReference type="ARBA" id="ARBA00022679"/>
    </source>
</evidence>
<dbReference type="Proteomes" id="UP000198851">
    <property type="component" value="Unassembled WGS sequence"/>
</dbReference>
<dbReference type="RefSeq" id="WP_212611571.1">
    <property type="nucleotide sequence ID" value="NZ_FOSZ01000016.1"/>
</dbReference>
<dbReference type="PANTHER" id="PTHR30481">
    <property type="entry name" value="DNA ADENINE METHYLASE"/>
    <property type="match status" value="1"/>
</dbReference>
<evidence type="ECO:0000256" key="6">
    <source>
        <dbReference type="ARBA" id="ARBA00047942"/>
    </source>
</evidence>
<evidence type="ECO:0000256" key="3">
    <source>
        <dbReference type="ARBA" id="ARBA00022603"/>
    </source>
</evidence>
<dbReference type="AlphaFoldDB" id="A0A1I4HPG5"/>
<dbReference type="GO" id="GO:0009007">
    <property type="term" value="F:site-specific DNA-methyltransferase (adenine-specific) activity"/>
    <property type="evidence" value="ECO:0007669"/>
    <property type="project" value="UniProtKB-EC"/>
</dbReference>
<evidence type="ECO:0000256" key="1">
    <source>
        <dbReference type="ARBA" id="ARBA00006594"/>
    </source>
</evidence>
<protein>
    <recommendedName>
        <fullName evidence="2">site-specific DNA-methyltransferase (adenine-specific)</fullName>
        <ecNumber evidence="2">2.1.1.72</ecNumber>
    </recommendedName>
</protein>
<keyword evidence="8" id="KW-1185">Reference proteome</keyword>
<evidence type="ECO:0000256" key="2">
    <source>
        <dbReference type="ARBA" id="ARBA00011900"/>
    </source>
</evidence>
<dbReference type="GO" id="GO:0009307">
    <property type="term" value="P:DNA restriction-modification system"/>
    <property type="evidence" value="ECO:0007669"/>
    <property type="project" value="InterPro"/>
</dbReference>